<sequence length="207" mass="23499">MFRAQADDHHGDDDDHSEFSIPPISLPRLGLLIFSIGLTRLTRKMMGRARKEIEMPTGRSWQSSERTIFNFIRCIRRKFAANSHAAKGTEPNSLKRARQSPRLDLAGPCSNRNGHFWLAMIPNECIQRDGLQLLPGNARMWNGENGASGASSPPSFVFHRMVINYAFGAYEIDHSRAAHRQRQRSPPHQYRLPVSFIVGGVVRDHRD</sequence>
<dbReference type="EMBL" id="AXCN02001122">
    <property type="status" value="NOT_ANNOTATED_CDS"/>
    <property type="molecule type" value="Genomic_DNA"/>
</dbReference>
<keyword evidence="1" id="KW-0812">Transmembrane</keyword>
<evidence type="ECO:0000313" key="2">
    <source>
        <dbReference type="EnsemblMetazoa" id="AFAF017019-PA"/>
    </source>
</evidence>
<name>A0A182QUA9_9DIPT</name>
<organism evidence="2 3">
    <name type="scientific">Anopheles farauti</name>
    <dbReference type="NCBI Taxonomy" id="69004"/>
    <lineage>
        <taxon>Eukaryota</taxon>
        <taxon>Metazoa</taxon>
        <taxon>Ecdysozoa</taxon>
        <taxon>Arthropoda</taxon>
        <taxon>Hexapoda</taxon>
        <taxon>Insecta</taxon>
        <taxon>Pterygota</taxon>
        <taxon>Neoptera</taxon>
        <taxon>Endopterygota</taxon>
        <taxon>Diptera</taxon>
        <taxon>Nematocera</taxon>
        <taxon>Culicoidea</taxon>
        <taxon>Culicidae</taxon>
        <taxon>Anophelinae</taxon>
        <taxon>Anopheles</taxon>
    </lineage>
</organism>
<reference evidence="2" key="2">
    <citation type="submission" date="2020-05" db="UniProtKB">
        <authorList>
            <consortium name="EnsemblMetazoa"/>
        </authorList>
    </citation>
    <scope>IDENTIFICATION</scope>
    <source>
        <strain evidence="2">FAR1</strain>
    </source>
</reference>
<protein>
    <submittedName>
        <fullName evidence="2">Uncharacterized protein</fullName>
    </submittedName>
</protein>
<proteinExistence type="predicted"/>
<feature type="transmembrane region" description="Helical" evidence="1">
    <location>
        <begin position="20"/>
        <end position="41"/>
    </location>
</feature>
<evidence type="ECO:0000313" key="3">
    <source>
        <dbReference type="Proteomes" id="UP000075886"/>
    </source>
</evidence>
<evidence type="ECO:0000256" key="1">
    <source>
        <dbReference type="SAM" id="Phobius"/>
    </source>
</evidence>
<keyword evidence="1" id="KW-1133">Transmembrane helix</keyword>
<dbReference type="EnsemblMetazoa" id="AFAF017019-RA">
    <property type="protein sequence ID" value="AFAF017019-PA"/>
    <property type="gene ID" value="AFAF017019"/>
</dbReference>
<dbReference type="AlphaFoldDB" id="A0A182QUA9"/>
<dbReference type="VEuPathDB" id="VectorBase:AFAF017019"/>
<dbReference type="Proteomes" id="UP000075886">
    <property type="component" value="Unassembled WGS sequence"/>
</dbReference>
<reference evidence="3" key="1">
    <citation type="submission" date="2014-01" db="EMBL/GenBank/DDBJ databases">
        <title>The Genome Sequence of Anopheles farauti FAR1 (V2).</title>
        <authorList>
            <consortium name="The Broad Institute Genomics Platform"/>
            <person name="Neafsey D.E."/>
            <person name="Besansky N."/>
            <person name="Howell P."/>
            <person name="Walton C."/>
            <person name="Young S.K."/>
            <person name="Zeng Q."/>
            <person name="Gargeya S."/>
            <person name="Fitzgerald M."/>
            <person name="Haas B."/>
            <person name="Abouelleil A."/>
            <person name="Allen A.W."/>
            <person name="Alvarado L."/>
            <person name="Arachchi H.M."/>
            <person name="Berlin A.M."/>
            <person name="Chapman S.B."/>
            <person name="Gainer-Dewar J."/>
            <person name="Goldberg J."/>
            <person name="Griggs A."/>
            <person name="Gujja S."/>
            <person name="Hansen M."/>
            <person name="Howarth C."/>
            <person name="Imamovic A."/>
            <person name="Ireland A."/>
            <person name="Larimer J."/>
            <person name="McCowan C."/>
            <person name="Murphy C."/>
            <person name="Pearson M."/>
            <person name="Poon T.W."/>
            <person name="Priest M."/>
            <person name="Roberts A."/>
            <person name="Saif S."/>
            <person name="Shea T."/>
            <person name="Sisk P."/>
            <person name="Sykes S."/>
            <person name="Wortman J."/>
            <person name="Nusbaum C."/>
            <person name="Birren B."/>
        </authorList>
    </citation>
    <scope>NUCLEOTIDE SEQUENCE [LARGE SCALE GENOMIC DNA]</scope>
    <source>
        <strain evidence="3">FAR1</strain>
    </source>
</reference>
<keyword evidence="3" id="KW-1185">Reference proteome</keyword>
<accession>A0A182QUA9</accession>
<keyword evidence="1" id="KW-0472">Membrane</keyword>